<dbReference type="OrthoDB" id="5582699at2"/>
<evidence type="ECO:0000256" key="1">
    <source>
        <dbReference type="ARBA" id="ARBA00023015"/>
    </source>
</evidence>
<reference evidence="6" key="1">
    <citation type="submission" date="2016-10" db="EMBL/GenBank/DDBJ databases">
        <authorList>
            <person name="Varghese N."/>
            <person name="Submissions S."/>
        </authorList>
    </citation>
    <scope>NUCLEOTIDE SEQUENCE [LARGE SCALE GENOMIC DNA]</scope>
    <source>
        <strain evidence="6">ATCC 700689</strain>
    </source>
</reference>
<name>A0A1G8GRT4_9PSED</name>
<dbReference type="Pfam" id="PF12625">
    <property type="entry name" value="Arabinose_bd"/>
    <property type="match status" value="1"/>
</dbReference>
<evidence type="ECO:0000256" key="2">
    <source>
        <dbReference type="ARBA" id="ARBA00023125"/>
    </source>
</evidence>
<dbReference type="SMART" id="SM00342">
    <property type="entry name" value="HTH_ARAC"/>
    <property type="match status" value="1"/>
</dbReference>
<dbReference type="PROSITE" id="PS01124">
    <property type="entry name" value="HTH_ARAC_FAMILY_2"/>
    <property type="match status" value="1"/>
</dbReference>
<dbReference type="InterPro" id="IPR009057">
    <property type="entry name" value="Homeodomain-like_sf"/>
</dbReference>
<keyword evidence="3" id="KW-0804">Transcription</keyword>
<sequence>MQSISSAFALALIEAMGSADTPINPLAVTLTKTTAPLTPERIPLHELSRLIEDVQVRSGNEDLGLLAYEKAHPAHLGALGYAAMSSATLREAMARMVEHHTMIGTGFCMFMDSTASTLRMAGLSATPQNALPRVFVDAVASITLGLLHWLAPSLRITPVRAEFMYEQPRNTGRLEQLFGTDLRFSCPVNALTFQRADAEHAVATFDPSLQHIHDQYLKRCQDEQNSDSITARTTGAILQHLNQARALGMEDIAKTLGLSNHQLIRSLDKDGQRFQKLVDTVKKQHSHHLLMNTSLSLKQISYSVGFKNPSAFNKACERWFGMSSGTYRLGRRA</sequence>
<dbReference type="GO" id="GO:0003700">
    <property type="term" value="F:DNA-binding transcription factor activity"/>
    <property type="evidence" value="ECO:0007669"/>
    <property type="project" value="InterPro"/>
</dbReference>
<evidence type="ECO:0000259" key="4">
    <source>
        <dbReference type="PROSITE" id="PS01124"/>
    </source>
</evidence>
<dbReference type="SUPFAM" id="SSF46689">
    <property type="entry name" value="Homeodomain-like"/>
    <property type="match status" value="1"/>
</dbReference>
<keyword evidence="6" id="KW-1185">Reference proteome</keyword>
<feature type="domain" description="HTH araC/xylS-type" evidence="4">
    <location>
        <begin position="231"/>
        <end position="330"/>
    </location>
</feature>
<dbReference type="STRING" id="89065.SAMN05216605_109228"/>
<accession>A0A1G8GRT4</accession>
<keyword evidence="1" id="KW-0805">Transcription regulation</keyword>
<evidence type="ECO:0000313" key="6">
    <source>
        <dbReference type="Proteomes" id="UP000182894"/>
    </source>
</evidence>
<protein>
    <submittedName>
        <fullName evidence="5">Helix-turn-helix domain-containing protein</fullName>
    </submittedName>
</protein>
<dbReference type="RefSeq" id="WP_074754371.1">
    <property type="nucleotide sequence ID" value="NZ_FNCO01000009.1"/>
</dbReference>
<dbReference type="Proteomes" id="UP000182894">
    <property type="component" value="Unassembled WGS sequence"/>
</dbReference>
<dbReference type="PANTHER" id="PTHR47894:SF1">
    <property type="entry name" value="HTH-TYPE TRANSCRIPTIONAL REGULATOR VQSM"/>
    <property type="match status" value="1"/>
</dbReference>
<dbReference type="GO" id="GO:0000976">
    <property type="term" value="F:transcription cis-regulatory region binding"/>
    <property type="evidence" value="ECO:0007669"/>
    <property type="project" value="TreeGrafter"/>
</dbReference>
<gene>
    <name evidence="5" type="ORF">SAMN05216605_109228</name>
</gene>
<dbReference type="InterPro" id="IPR032687">
    <property type="entry name" value="AraC-type_N"/>
</dbReference>
<dbReference type="InterPro" id="IPR018060">
    <property type="entry name" value="HTH_AraC"/>
</dbReference>
<evidence type="ECO:0000256" key="3">
    <source>
        <dbReference type="ARBA" id="ARBA00023163"/>
    </source>
</evidence>
<evidence type="ECO:0000313" key="5">
    <source>
        <dbReference type="EMBL" id="SDH97057.1"/>
    </source>
</evidence>
<organism evidence="5 6">
    <name type="scientific">Pseudomonas abietaniphila</name>
    <dbReference type="NCBI Taxonomy" id="89065"/>
    <lineage>
        <taxon>Bacteria</taxon>
        <taxon>Pseudomonadati</taxon>
        <taxon>Pseudomonadota</taxon>
        <taxon>Gammaproteobacteria</taxon>
        <taxon>Pseudomonadales</taxon>
        <taxon>Pseudomonadaceae</taxon>
        <taxon>Pseudomonas</taxon>
    </lineage>
</organism>
<dbReference type="EMBL" id="FNCO01000009">
    <property type="protein sequence ID" value="SDH97057.1"/>
    <property type="molecule type" value="Genomic_DNA"/>
</dbReference>
<keyword evidence="2" id="KW-0238">DNA-binding</keyword>
<dbReference type="Gene3D" id="1.10.10.60">
    <property type="entry name" value="Homeodomain-like"/>
    <property type="match status" value="1"/>
</dbReference>
<dbReference type="AlphaFoldDB" id="A0A1G8GRT4"/>
<dbReference type="Pfam" id="PF12833">
    <property type="entry name" value="HTH_18"/>
    <property type="match status" value="1"/>
</dbReference>
<dbReference type="PANTHER" id="PTHR47894">
    <property type="entry name" value="HTH-TYPE TRANSCRIPTIONAL REGULATOR GADX"/>
    <property type="match status" value="1"/>
</dbReference>
<dbReference type="GO" id="GO:0005829">
    <property type="term" value="C:cytosol"/>
    <property type="evidence" value="ECO:0007669"/>
    <property type="project" value="TreeGrafter"/>
</dbReference>
<proteinExistence type="predicted"/>